<evidence type="ECO:0000313" key="2">
    <source>
        <dbReference type="EMBL" id="THU97500.1"/>
    </source>
</evidence>
<organism evidence="1 3">
    <name type="scientific">Dendrothele bispora (strain CBS 962.96)</name>
    <dbReference type="NCBI Taxonomy" id="1314807"/>
    <lineage>
        <taxon>Eukaryota</taxon>
        <taxon>Fungi</taxon>
        <taxon>Dikarya</taxon>
        <taxon>Basidiomycota</taxon>
        <taxon>Agaricomycotina</taxon>
        <taxon>Agaricomycetes</taxon>
        <taxon>Agaricomycetidae</taxon>
        <taxon>Agaricales</taxon>
        <taxon>Agaricales incertae sedis</taxon>
        <taxon>Dendrothele</taxon>
    </lineage>
</organism>
<proteinExistence type="predicted"/>
<dbReference type="AlphaFoldDB" id="A0A4S8KZ69"/>
<sequence>MGRHAESETLKARRRTEIMDKLYRDAVQLYRTEHTPGTTLPNGREKALSLRAVCEEITTRYWEETGKHPPEPLNKSRLERHVKGGVSKSQSNADRGWLTHAEAEEIVNYCLEMADRGFPLTHQDLQTEVNSILRARLGAAFLGVGKRW</sequence>
<dbReference type="OrthoDB" id="2668963at2759"/>
<evidence type="ECO:0000313" key="3">
    <source>
        <dbReference type="Proteomes" id="UP000297245"/>
    </source>
</evidence>
<dbReference type="EMBL" id="ML179154">
    <property type="protein sequence ID" value="THU97500.1"/>
    <property type="molecule type" value="Genomic_DNA"/>
</dbReference>
<gene>
    <name evidence="2" type="ORF">K435DRAFT_576280</name>
    <name evidence="1" type="ORF">K435DRAFT_608171</name>
</gene>
<feature type="non-terminal residue" evidence="1">
    <location>
        <position position="148"/>
    </location>
</feature>
<reference evidence="1 3" key="1">
    <citation type="journal article" date="2019" name="Nat. Ecol. Evol.">
        <title>Megaphylogeny resolves global patterns of mushroom evolution.</title>
        <authorList>
            <person name="Varga T."/>
            <person name="Krizsan K."/>
            <person name="Foldi C."/>
            <person name="Dima B."/>
            <person name="Sanchez-Garcia M."/>
            <person name="Sanchez-Ramirez S."/>
            <person name="Szollosi G.J."/>
            <person name="Szarkandi J.G."/>
            <person name="Papp V."/>
            <person name="Albert L."/>
            <person name="Andreopoulos W."/>
            <person name="Angelini C."/>
            <person name="Antonin V."/>
            <person name="Barry K.W."/>
            <person name="Bougher N.L."/>
            <person name="Buchanan P."/>
            <person name="Buyck B."/>
            <person name="Bense V."/>
            <person name="Catcheside P."/>
            <person name="Chovatia M."/>
            <person name="Cooper J."/>
            <person name="Damon W."/>
            <person name="Desjardin D."/>
            <person name="Finy P."/>
            <person name="Geml J."/>
            <person name="Haridas S."/>
            <person name="Hughes K."/>
            <person name="Justo A."/>
            <person name="Karasinski D."/>
            <person name="Kautmanova I."/>
            <person name="Kiss B."/>
            <person name="Kocsube S."/>
            <person name="Kotiranta H."/>
            <person name="LaButti K.M."/>
            <person name="Lechner B.E."/>
            <person name="Liimatainen K."/>
            <person name="Lipzen A."/>
            <person name="Lukacs Z."/>
            <person name="Mihaltcheva S."/>
            <person name="Morgado L.N."/>
            <person name="Niskanen T."/>
            <person name="Noordeloos M.E."/>
            <person name="Ohm R.A."/>
            <person name="Ortiz-Santana B."/>
            <person name="Ovrebo C."/>
            <person name="Racz N."/>
            <person name="Riley R."/>
            <person name="Savchenko A."/>
            <person name="Shiryaev A."/>
            <person name="Soop K."/>
            <person name="Spirin V."/>
            <person name="Szebenyi C."/>
            <person name="Tomsovsky M."/>
            <person name="Tulloss R.E."/>
            <person name="Uehling J."/>
            <person name="Grigoriev I.V."/>
            <person name="Vagvolgyi C."/>
            <person name="Papp T."/>
            <person name="Martin F.M."/>
            <person name="Miettinen O."/>
            <person name="Hibbett D.S."/>
            <person name="Nagy L.G."/>
        </authorList>
    </citation>
    <scope>NUCLEOTIDE SEQUENCE [LARGE SCALE GENOMIC DNA]</scope>
    <source>
        <strain evidence="1 3">CBS 962.96</strain>
    </source>
</reference>
<evidence type="ECO:0000313" key="1">
    <source>
        <dbReference type="EMBL" id="THU81346.1"/>
    </source>
</evidence>
<dbReference type="EMBL" id="ML179817">
    <property type="protein sequence ID" value="THU81346.1"/>
    <property type="molecule type" value="Genomic_DNA"/>
</dbReference>
<protein>
    <recommendedName>
        <fullName evidence="4">HTH CENPB-type domain-containing protein</fullName>
    </recommendedName>
</protein>
<keyword evidence="3" id="KW-1185">Reference proteome</keyword>
<evidence type="ECO:0008006" key="4">
    <source>
        <dbReference type="Google" id="ProtNLM"/>
    </source>
</evidence>
<dbReference type="Proteomes" id="UP000297245">
    <property type="component" value="Unassembled WGS sequence"/>
</dbReference>
<name>A0A4S8KZ69_DENBC</name>
<accession>A0A4S8KZ69</accession>